<dbReference type="RefSeq" id="WP_295325418.1">
    <property type="nucleotide sequence ID" value="NZ_LT598653.1"/>
</dbReference>
<organism evidence="3">
    <name type="scientific">uncultured Sphingopyxis sp</name>
    <dbReference type="NCBI Taxonomy" id="310581"/>
    <lineage>
        <taxon>Bacteria</taxon>
        <taxon>Pseudomonadati</taxon>
        <taxon>Pseudomonadota</taxon>
        <taxon>Alphaproteobacteria</taxon>
        <taxon>Sphingomonadales</taxon>
        <taxon>Sphingomonadaceae</taxon>
        <taxon>Sphingopyxis</taxon>
        <taxon>environmental samples</taxon>
    </lineage>
</organism>
<feature type="domain" description="FAD dependent oxidoreductase" evidence="2">
    <location>
        <begin position="6"/>
        <end position="357"/>
    </location>
</feature>
<dbReference type="InterPro" id="IPR036188">
    <property type="entry name" value="FAD/NAD-bd_sf"/>
</dbReference>
<dbReference type="Gene3D" id="3.50.50.60">
    <property type="entry name" value="FAD/NAD(P)-binding domain"/>
    <property type="match status" value="1"/>
</dbReference>
<keyword evidence="1" id="KW-0560">Oxidoreductase</keyword>
<dbReference type="EMBL" id="LT598653">
    <property type="protein sequence ID" value="SBV32405.1"/>
    <property type="molecule type" value="Genomic_DNA"/>
</dbReference>
<evidence type="ECO:0000256" key="1">
    <source>
        <dbReference type="ARBA" id="ARBA00023002"/>
    </source>
</evidence>
<dbReference type="PANTHER" id="PTHR13847:SF287">
    <property type="entry name" value="FAD-DEPENDENT OXIDOREDUCTASE DOMAIN-CONTAINING PROTEIN 1"/>
    <property type="match status" value="1"/>
</dbReference>
<protein>
    <submittedName>
        <fullName evidence="3">FAD dependent oxidoreductase</fullName>
    </submittedName>
</protein>
<reference evidence="3" key="1">
    <citation type="submission" date="2016-03" db="EMBL/GenBank/DDBJ databases">
        <authorList>
            <person name="Ploux O."/>
        </authorList>
    </citation>
    <scope>NUCLEOTIDE SEQUENCE</scope>
    <source>
        <strain evidence="3">UC10</strain>
    </source>
</reference>
<dbReference type="PANTHER" id="PTHR13847">
    <property type="entry name" value="SARCOSINE DEHYDROGENASE-RELATED"/>
    <property type="match status" value="1"/>
</dbReference>
<dbReference type="SUPFAM" id="SSF51905">
    <property type="entry name" value="FAD/NAD(P)-binding domain"/>
    <property type="match status" value="1"/>
</dbReference>
<dbReference type="GO" id="GO:0016491">
    <property type="term" value="F:oxidoreductase activity"/>
    <property type="evidence" value="ECO:0007669"/>
    <property type="project" value="UniProtKB-KW"/>
</dbReference>
<dbReference type="GO" id="GO:0032981">
    <property type="term" value="P:mitochondrial respiratory chain complex I assembly"/>
    <property type="evidence" value="ECO:0007669"/>
    <property type="project" value="TreeGrafter"/>
</dbReference>
<dbReference type="Gene3D" id="3.30.9.10">
    <property type="entry name" value="D-Amino Acid Oxidase, subunit A, domain 2"/>
    <property type="match status" value="1"/>
</dbReference>
<dbReference type="KEGG" id="sphu:SPPYR_1285"/>
<name>A0A1Y5PUV7_9SPHN</name>
<evidence type="ECO:0000313" key="3">
    <source>
        <dbReference type="EMBL" id="SBV32405.1"/>
    </source>
</evidence>
<gene>
    <name evidence="3" type="ORF">SPPYR_1285</name>
</gene>
<dbReference type="GO" id="GO:0005737">
    <property type="term" value="C:cytoplasm"/>
    <property type="evidence" value="ECO:0007669"/>
    <property type="project" value="TreeGrafter"/>
</dbReference>
<dbReference type="PROSITE" id="PS51257">
    <property type="entry name" value="PROKAR_LIPOPROTEIN"/>
    <property type="match status" value="1"/>
</dbReference>
<sequence>MIRAADIVIVGGGVMGCSLAWHLAIQSRGSASIIIVERDSSYRFASSALSLSSIRQQFTTPVNIEMSRYTLEILRDPSPLMIEGQAPDFQFVERGYLFLGRGDEKAGIEHAYQVQRGCGFDPELTKGPALAGRYPWLHTEDLAIASHGREGEGWFDGYSLLRSLRAAARGKGAELVDDNVVALRRDGANWSVELGKGGAIACSHVVNAAGPWAAEIADMAGCILPVRGQKRSVFVVDAPDADSDWPLVIDPEGFYFRPEGRTFLIGAPAPADFCSADDFEPDYPVFDEWLWPRLAARAPAFERLKLLGAWAGHYEMNIFDSNAVVGPSGVQNFWLINGFSGHGLQHALAAGRGLAELMIDGQYRSIDLYPLSLDRLQQIFASPEAHII</sequence>
<dbReference type="Pfam" id="PF01266">
    <property type="entry name" value="DAO"/>
    <property type="match status" value="1"/>
</dbReference>
<dbReference type="AlphaFoldDB" id="A0A1Y5PUV7"/>
<dbReference type="InterPro" id="IPR006076">
    <property type="entry name" value="FAD-dep_OxRdtase"/>
</dbReference>
<accession>A0A1Y5PUV7</accession>
<proteinExistence type="predicted"/>
<evidence type="ECO:0000259" key="2">
    <source>
        <dbReference type="Pfam" id="PF01266"/>
    </source>
</evidence>